<feature type="domain" description="Tyr recombinase" evidence="6">
    <location>
        <begin position="202"/>
        <end position="383"/>
    </location>
</feature>
<accession>A0A095SZ32</accession>
<evidence type="ECO:0000313" key="9">
    <source>
        <dbReference type="Proteomes" id="UP000029554"/>
    </source>
</evidence>
<evidence type="ECO:0000256" key="5">
    <source>
        <dbReference type="PROSITE-ProRule" id="PRU01248"/>
    </source>
</evidence>
<evidence type="ECO:0000313" key="8">
    <source>
        <dbReference type="EMBL" id="KGD69604.1"/>
    </source>
</evidence>
<dbReference type="CDD" id="cd00801">
    <property type="entry name" value="INT_P4_C"/>
    <property type="match status" value="1"/>
</dbReference>
<keyword evidence="2" id="KW-0229">DNA integration</keyword>
<dbReference type="GO" id="GO:0006310">
    <property type="term" value="P:DNA recombination"/>
    <property type="evidence" value="ECO:0007669"/>
    <property type="project" value="UniProtKB-KW"/>
</dbReference>
<dbReference type="PANTHER" id="PTHR30629">
    <property type="entry name" value="PROPHAGE INTEGRASE"/>
    <property type="match status" value="1"/>
</dbReference>
<dbReference type="Proteomes" id="UP000029554">
    <property type="component" value="Unassembled WGS sequence"/>
</dbReference>
<organism evidence="8 9">
    <name type="scientific">Flavobacterium aquatile LMG 4008 = ATCC 11947</name>
    <dbReference type="NCBI Taxonomy" id="1453498"/>
    <lineage>
        <taxon>Bacteria</taxon>
        <taxon>Pseudomonadati</taxon>
        <taxon>Bacteroidota</taxon>
        <taxon>Flavobacteriia</taxon>
        <taxon>Flavobacteriales</taxon>
        <taxon>Flavobacteriaceae</taxon>
        <taxon>Flavobacterium</taxon>
    </lineage>
</organism>
<dbReference type="Pfam" id="PF00589">
    <property type="entry name" value="Phage_integrase"/>
    <property type="match status" value="1"/>
</dbReference>
<dbReference type="Pfam" id="PF22022">
    <property type="entry name" value="Phage_int_M"/>
    <property type="match status" value="1"/>
</dbReference>
<dbReference type="InterPro" id="IPR013762">
    <property type="entry name" value="Integrase-like_cat_sf"/>
</dbReference>
<name>A0A095SZ32_9FLAO</name>
<evidence type="ECO:0000259" key="7">
    <source>
        <dbReference type="PROSITE" id="PS51900"/>
    </source>
</evidence>
<dbReference type="InterPro" id="IPR050808">
    <property type="entry name" value="Phage_Integrase"/>
</dbReference>
<evidence type="ECO:0000256" key="4">
    <source>
        <dbReference type="ARBA" id="ARBA00023172"/>
    </source>
</evidence>
<dbReference type="AlphaFoldDB" id="A0A095SZ32"/>
<dbReference type="Pfam" id="PF13356">
    <property type="entry name" value="Arm-DNA-bind_3"/>
    <property type="match status" value="1"/>
</dbReference>
<evidence type="ECO:0000256" key="1">
    <source>
        <dbReference type="ARBA" id="ARBA00008857"/>
    </source>
</evidence>
<dbReference type="Gene3D" id="1.10.443.10">
    <property type="entry name" value="Intergrase catalytic core"/>
    <property type="match status" value="1"/>
</dbReference>
<proteinExistence type="inferred from homology"/>
<dbReference type="GO" id="GO:0003677">
    <property type="term" value="F:DNA binding"/>
    <property type="evidence" value="ECO:0007669"/>
    <property type="project" value="UniProtKB-UniRule"/>
</dbReference>
<dbReference type="PANTHER" id="PTHR30629:SF2">
    <property type="entry name" value="PROPHAGE INTEGRASE INTS-RELATED"/>
    <property type="match status" value="1"/>
</dbReference>
<dbReference type="InterPro" id="IPR038488">
    <property type="entry name" value="Integrase_DNA-bd_sf"/>
</dbReference>
<dbReference type="InterPro" id="IPR002104">
    <property type="entry name" value="Integrase_catalytic"/>
</dbReference>
<dbReference type="SUPFAM" id="SSF56349">
    <property type="entry name" value="DNA breaking-rejoining enzymes"/>
    <property type="match status" value="1"/>
</dbReference>
<dbReference type="InterPro" id="IPR044068">
    <property type="entry name" value="CB"/>
</dbReference>
<dbReference type="EMBL" id="JRHH01000001">
    <property type="protein sequence ID" value="KGD69604.1"/>
    <property type="molecule type" value="Genomic_DNA"/>
</dbReference>
<dbReference type="RefSeq" id="WP_035123952.1">
    <property type="nucleotide sequence ID" value="NZ_JRHH01000001.1"/>
</dbReference>
<keyword evidence="9" id="KW-1185">Reference proteome</keyword>
<comment type="similarity">
    <text evidence="1">Belongs to the 'phage' integrase family.</text>
</comment>
<dbReference type="STRING" id="1453498.LG45_02280"/>
<reference evidence="8 9" key="1">
    <citation type="submission" date="2014-09" db="EMBL/GenBank/DDBJ databases">
        <title>Whole Genome Shotgun of Flavobacterium aquatile LMG 4008.</title>
        <authorList>
            <person name="Gale A.N."/>
            <person name="Pipes S.E."/>
            <person name="Newman J.D."/>
        </authorList>
    </citation>
    <scope>NUCLEOTIDE SEQUENCE [LARGE SCALE GENOMIC DNA]</scope>
    <source>
        <strain evidence="8 9">LMG 4008</strain>
    </source>
</reference>
<gene>
    <name evidence="8" type="ORF">LG45_02280</name>
</gene>
<dbReference type="Gene3D" id="1.10.150.130">
    <property type="match status" value="1"/>
</dbReference>
<sequence length="398" mass="46194">MKLSDFVCKKSTPETKPYKLFDGGGLYLHITPKGGKLWRLRYRYNNKEKLLALGSYPLISLSEARKKAFEAKEQLEQNVDPLASRQEAKRKAVLEAVSTFKAVALEWYELHAHEWSKKHAENVLIRLENNIFPHFGNRPISTLEAPDLLLALKKIEQRDALYTVGRVRQICGQIFRYGIQTGKCKHNPAPHLYGAFKTRKTKHFDAIEPHELPELLKAIADDTKLYPRTIRAIRLSLLTFVRPNELREAVWSEINFERNEWRIPAVRMKSRKDHIVPLSTQAVSILKEQQQETGHYNTPYIFPGFFQPRKHMSDNTVRVALHNLGFRNRMTPHGFRALARTTIREELEYEPDVIEAQLAHKPSGPLGAAYDRSKFIKQRVRMMQDWADYLDRVCIKSG</sequence>
<dbReference type="OrthoDB" id="9795573at2"/>
<evidence type="ECO:0000256" key="2">
    <source>
        <dbReference type="ARBA" id="ARBA00022908"/>
    </source>
</evidence>
<protein>
    <submittedName>
        <fullName evidence="8">Integrase</fullName>
    </submittedName>
</protein>
<evidence type="ECO:0000259" key="6">
    <source>
        <dbReference type="PROSITE" id="PS51898"/>
    </source>
</evidence>
<dbReference type="InterPro" id="IPR053876">
    <property type="entry name" value="Phage_int_M"/>
</dbReference>
<dbReference type="Gene3D" id="3.30.160.390">
    <property type="entry name" value="Integrase, DNA-binding domain"/>
    <property type="match status" value="1"/>
</dbReference>
<dbReference type="PROSITE" id="PS51898">
    <property type="entry name" value="TYR_RECOMBINASE"/>
    <property type="match status" value="1"/>
</dbReference>
<dbReference type="InterPro" id="IPR011010">
    <property type="entry name" value="DNA_brk_join_enz"/>
</dbReference>
<evidence type="ECO:0000256" key="3">
    <source>
        <dbReference type="ARBA" id="ARBA00023125"/>
    </source>
</evidence>
<dbReference type="PROSITE" id="PS51900">
    <property type="entry name" value="CB"/>
    <property type="match status" value="1"/>
</dbReference>
<dbReference type="GO" id="GO:0015074">
    <property type="term" value="P:DNA integration"/>
    <property type="evidence" value="ECO:0007669"/>
    <property type="project" value="UniProtKB-KW"/>
</dbReference>
<keyword evidence="3 5" id="KW-0238">DNA-binding</keyword>
<dbReference type="InterPro" id="IPR025166">
    <property type="entry name" value="Integrase_DNA_bind_dom"/>
</dbReference>
<feature type="domain" description="Core-binding (CB)" evidence="7">
    <location>
        <begin position="98"/>
        <end position="179"/>
    </location>
</feature>
<dbReference type="eggNOG" id="COG0582">
    <property type="taxonomic scope" value="Bacteria"/>
</dbReference>
<keyword evidence="4" id="KW-0233">DNA recombination</keyword>
<comment type="caution">
    <text evidence="8">The sequence shown here is derived from an EMBL/GenBank/DDBJ whole genome shotgun (WGS) entry which is preliminary data.</text>
</comment>
<dbReference type="InterPro" id="IPR010998">
    <property type="entry name" value="Integrase_recombinase_N"/>
</dbReference>